<keyword evidence="2" id="KW-1185">Reference proteome</keyword>
<dbReference type="Proteomes" id="UP001162156">
    <property type="component" value="Unassembled WGS sequence"/>
</dbReference>
<organism evidence="1 2">
    <name type="scientific">Rhamnusium bicolor</name>
    <dbReference type="NCBI Taxonomy" id="1586634"/>
    <lineage>
        <taxon>Eukaryota</taxon>
        <taxon>Metazoa</taxon>
        <taxon>Ecdysozoa</taxon>
        <taxon>Arthropoda</taxon>
        <taxon>Hexapoda</taxon>
        <taxon>Insecta</taxon>
        <taxon>Pterygota</taxon>
        <taxon>Neoptera</taxon>
        <taxon>Endopterygota</taxon>
        <taxon>Coleoptera</taxon>
        <taxon>Polyphaga</taxon>
        <taxon>Cucujiformia</taxon>
        <taxon>Chrysomeloidea</taxon>
        <taxon>Cerambycidae</taxon>
        <taxon>Lepturinae</taxon>
        <taxon>Rhagiini</taxon>
        <taxon>Rhamnusium</taxon>
    </lineage>
</organism>
<proteinExistence type="predicted"/>
<name>A0AAV8WNL6_9CUCU</name>
<evidence type="ECO:0000313" key="2">
    <source>
        <dbReference type="Proteomes" id="UP001162156"/>
    </source>
</evidence>
<dbReference type="AlphaFoldDB" id="A0AAV8WNL6"/>
<sequence>MFNYVGTARNAILVIVCGFIGYSFCLNGPPPFKVIGDVPQGLPAVKPPPFGYYEDNNGTTVYHTFFEMISNLGSGIIVVPLITLLENIAVCKAFGK</sequence>
<reference evidence="1" key="1">
    <citation type="journal article" date="2023" name="Insect Mol. Biol.">
        <title>Genome sequencing provides insights into the evolution of gene families encoding plant cell wall-degrading enzymes in longhorned beetles.</title>
        <authorList>
            <person name="Shin N.R."/>
            <person name="Okamura Y."/>
            <person name="Kirsch R."/>
            <person name="Pauchet Y."/>
        </authorList>
    </citation>
    <scope>NUCLEOTIDE SEQUENCE</scope>
    <source>
        <strain evidence="1">RBIC_L_NR</strain>
    </source>
</reference>
<protein>
    <submittedName>
        <fullName evidence="1">Uncharacterized protein</fullName>
    </submittedName>
</protein>
<dbReference type="EMBL" id="JANEYF010005386">
    <property type="protein sequence ID" value="KAJ8928375.1"/>
    <property type="molecule type" value="Genomic_DNA"/>
</dbReference>
<accession>A0AAV8WNL6</accession>
<evidence type="ECO:0000313" key="1">
    <source>
        <dbReference type="EMBL" id="KAJ8928375.1"/>
    </source>
</evidence>
<comment type="caution">
    <text evidence="1">The sequence shown here is derived from an EMBL/GenBank/DDBJ whole genome shotgun (WGS) entry which is preliminary data.</text>
</comment>
<gene>
    <name evidence="1" type="ORF">NQ314_019106</name>
</gene>